<dbReference type="STRING" id="189425.PGRAT_14955"/>
<evidence type="ECO:0008006" key="4">
    <source>
        <dbReference type="Google" id="ProtNLM"/>
    </source>
</evidence>
<feature type="transmembrane region" description="Helical" evidence="1">
    <location>
        <begin position="264"/>
        <end position="286"/>
    </location>
</feature>
<dbReference type="AlphaFoldDB" id="A0A089M6B2"/>
<gene>
    <name evidence="2" type="ORF">PGRAT_14955</name>
</gene>
<keyword evidence="1" id="KW-0472">Membrane</keyword>
<feature type="transmembrane region" description="Helical" evidence="1">
    <location>
        <begin position="72"/>
        <end position="89"/>
    </location>
</feature>
<name>A0A089M6B2_9BACL</name>
<reference evidence="2 3" key="1">
    <citation type="submission" date="2014-08" db="EMBL/GenBank/DDBJ databases">
        <title>Comparative genomics of the Paenibacillus odorifer group.</title>
        <authorList>
            <person name="den Bakker H.C."/>
            <person name="Tsai Y.-C."/>
            <person name="Martin N."/>
            <person name="Korlach J."/>
            <person name="Wiedmann M."/>
        </authorList>
    </citation>
    <scope>NUCLEOTIDE SEQUENCE [LARGE SCALE GENOMIC DNA]</scope>
    <source>
        <strain evidence="2 3">DSM 15220</strain>
    </source>
</reference>
<feature type="transmembrane region" description="Helical" evidence="1">
    <location>
        <begin position="188"/>
        <end position="216"/>
    </location>
</feature>
<feature type="transmembrane region" description="Helical" evidence="1">
    <location>
        <begin position="43"/>
        <end position="60"/>
    </location>
</feature>
<sequence length="441" mass="49624">MKALSSDPLKSASRLWLYCIVEWLLFLPVWIVLQKYLQSEAALLPWIYTLPLVSMTGVLLRQKCNRKWKQLLAALILGTLAGFFAGVFALKEIPLYAGAVLCAYLGITAAGRDNRLRIYVAGIAVYFAATIAFARIPLLQPSVAGLTWSGSLCLVLALLDSNASHLRYSSFSGAGSRLPAGLRRHNRLFVLLFIAVAAVLAAGAGKALGTLIWHAAQAFFGWLGRLFSGSGGTAPPQEALPPVMPEMPPAETQEPGLLLMLLNYAFYALGAAVLAVVLYYGLRWLYRNTGGLWRRFIDYLLSLLRRESIQNDTAYQDEEKSIFTWEKTVQGVRDYWKNRVASPSRRDRWEGMNGGRERTRWLYRHWLNAKRAEGYLQRNYLTPQETMADIAEWNAGRKRQRKNEADTAASAELLHFYNQARYGEAELPESEVLRLKEKLKL</sequence>
<keyword evidence="1" id="KW-1133">Transmembrane helix</keyword>
<dbReference type="eggNOG" id="ENOG5032XF9">
    <property type="taxonomic scope" value="Bacteria"/>
</dbReference>
<keyword evidence="1" id="KW-0812">Transmembrane</keyword>
<protein>
    <recommendedName>
        <fullName evidence="4">DUF4129 domain-containing protein</fullName>
    </recommendedName>
</protein>
<feature type="transmembrane region" description="Helical" evidence="1">
    <location>
        <begin position="15"/>
        <end position="37"/>
    </location>
</feature>
<organism evidence="2 3">
    <name type="scientific">Paenibacillus graminis</name>
    <dbReference type="NCBI Taxonomy" id="189425"/>
    <lineage>
        <taxon>Bacteria</taxon>
        <taxon>Bacillati</taxon>
        <taxon>Bacillota</taxon>
        <taxon>Bacilli</taxon>
        <taxon>Bacillales</taxon>
        <taxon>Paenibacillaceae</taxon>
        <taxon>Paenibacillus</taxon>
    </lineage>
</organism>
<dbReference type="HOGENOM" id="CLU_033709_0_0_9"/>
<feature type="transmembrane region" description="Helical" evidence="1">
    <location>
        <begin position="95"/>
        <end position="111"/>
    </location>
</feature>
<evidence type="ECO:0000313" key="3">
    <source>
        <dbReference type="Proteomes" id="UP000029500"/>
    </source>
</evidence>
<dbReference type="Proteomes" id="UP000029500">
    <property type="component" value="Chromosome"/>
</dbReference>
<keyword evidence="3" id="KW-1185">Reference proteome</keyword>
<feature type="transmembrane region" description="Helical" evidence="1">
    <location>
        <begin position="142"/>
        <end position="159"/>
    </location>
</feature>
<feature type="transmembrane region" description="Helical" evidence="1">
    <location>
        <begin position="118"/>
        <end position="136"/>
    </location>
</feature>
<evidence type="ECO:0000256" key="1">
    <source>
        <dbReference type="SAM" id="Phobius"/>
    </source>
</evidence>
<dbReference type="OrthoDB" id="2663086at2"/>
<dbReference type="EMBL" id="CP009287">
    <property type="protein sequence ID" value="AIQ68772.1"/>
    <property type="molecule type" value="Genomic_DNA"/>
</dbReference>
<accession>A0A089M6B2</accession>
<dbReference type="KEGG" id="pgm:PGRAT_14955"/>
<proteinExistence type="predicted"/>
<evidence type="ECO:0000313" key="2">
    <source>
        <dbReference type="EMBL" id="AIQ68772.1"/>
    </source>
</evidence>
<dbReference type="RefSeq" id="WP_042266777.1">
    <property type="nucleotide sequence ID" value="NZ_CP009287.1"/>
</dbReference>